<sequence>MQAHTEKEASLVWGADRIATEINRTRRQTFALLEAGHIPARKVGGRWVADREELRAFFKHGNPQAGAA</sequence>
<keyword evidence="2" id="KW-1185">Reference proteome</keyword>
<accession>A0ABY8D172</accession>
<proteinExistence type="predicted"/>
<gene>
    <name evidence="1" type="ORF">PYH38_003543</name>
</gene>
<dbReference type="Proteomes" id="UP001235547">
    <property type="component" value="Chromosome 1"/>
</dbReference>
<protein>
    <submittedName>
        <fullName evidence="1">DNA-binding protein</fullName>
    </submittedName>
</protein>
<dbReference type="RefSeq" id="WP_280735564.1">
    <property type="nucleotide sequence ID" value="NZ_CP120368.1"/>
</dbReference>
<evidence type="ECO:0000313" key="1">
    <source>
        <dbReference type="EMBL" id="WEX84645.1"/>
    </source>
</evidence>
<dbReference type="EMBL" id="CP120371">
    <property type="protein sequence ID" value="WEX84645.1"/>
    <property type="molecule type" value="Genomic_DNA"/>
</dbReference>
<reference evidence="1 2" key="1">
    <citation type="submission" date="2023-03" db="EMBL/GenBank/DDBJ databases">
        <authorList>
            <person name="Kaur S."/>
            <person name="Espinosa-Saiz D."/>
            <person name="Velazquez E."/>
            <person name="Menendez E."/>
            <person name="diCenzo G.C."/>
        </authorList>
    </citation>
    <scope>NUCLEOTIDE SEQUENCE [LARGE SCALE GENOMIC DNA]</scope>
    <source>
        <strain evidence="1 2">LMG 27395</strain>
    </source>
</reference>
<organism evidence="1 2">
    <name type="scientific">Sinorhizobium numidicum</name>
    <dbReference type="NCBI Taxonomy" id="680248"/>
    <lineage>
        <taxon>Bacteria</taxon>
        <taxon>Pseudomonadati</taxon>
        <taxon>Pseudomonadota</taxon>
        <taxon>Alphaproteobacteria</taxon>
        <taxon>Hyphomicrobiales</taxon>
        <taxon>Rhizobiaceae</taxon>
        <taxon>Sinorhizobium/Ensifer group</taxon>
        <taxon>Sinorhizobium</taxon>
    </lineage>
</organism>
<keyword evidence="1" id="KW-0238">DNA-binding</keyword>
<evidence type="ECO:0000313" key="2">
    <source>
        <dbReference type="Proteomes" id="UP001235547"/>
    </source>
</evidence>
<name>A0ABY8D172_9HYPH</name>
<dbReference type="GO" id="GO:0003677">
    <property type="term" value="F:DNA binding"/>
    <property type="evidence" value="ECO:0007669"/>
    <property type="project" value="UniProtKB-KW"/>
</dbReference>